<dbReference type="EMBL" id="FNKO01000002">
    <property type="protein sequence ID" value="SDQ93023.1"/>
    <property type="molecule type" value="Genomic_DNA"/>
</dbReference>
<accession>A0A1H1EWI7</accession>
<evidence type="ECO:0000256" key="1">
    <source>
        <dbReference type="SAM" id="MobiDB-lite"/>
    </source>
</evidence>
<dbReference type="STRING" id="995062.SAMN04489718_2719"/>
<feature type="region of interest" description="Disordered" evidence="1">
    <location>
        <begin position="1"/>
        <end position="38"/>
    </location>
</feature>
<dbReference type="OrthoDB" id="4749283at2"/>
<keyword evidence="2" id="KW-0812">Transmembrane</keyword>
<gene>
    <name evidence="3" type="ORF">SAMN04489718_2719</name>
</gene>
<keyword evidence="2" id="KW-1133">Transmembrane helix</keyword>
<evidence type="ECO:0000256" key="2">
    <source>
        <dbReference type="SAM" id="Phobius"/>
    </source>
</evidence>
<keyword evidence="2" id="KW-0472">Membrane</keyword>
<keyword evidence="4" id="KW-1185">Reference proteome</keyword>
<protein>
    <submittedName>
        <fullName evidence="3">Uncharacterized protein</fullName>
    </submittedName>
</protein>
<reference evidence="4" key="1">
    <citation type="submission" date="2016-10" db="EMBL/GenBank/DDBJ databases">
        <authorList>
            <person name="Varghese N."/>
            <person name="Submissions S."/>
        </authorList>
    </citation>
    <scope>NUCLEOTIDE SEQUENCE [LARGE SCALE GENOMIC DNA]</scope>
    <source>
        <strain evidence="4">DSM 45459</strain>
    </source>
</reference>
<organism evidence="3 4">
    <name type="scientific">Actinopolyspora saharensis</name>
    <dbReference type="NCBI Taxonomy" id="995062"/>
    <lineage>
        <taxon>Bacteria</taxon>
        <taxon>Bacillati</taxon>
        <taxon>Actinomycetota</taxon>
        <taxon>Actinomycetes</taxon>
        <taxon>Actinopolysporales</taxon>
        <taxon>Actinopolysporaceae</taxon>
        <taxon>Actinopolyspora</taxon>
    </lineage>
</organism>
<evidence type="ECO:0000313" key="4">
    <source>
        <dbReference type="Proteomes" id="UP000199301"/>
    </source>
</evidence>
<dbReference type="RefSeq" id="WP_092524416.1">
    <property type="nucleotide sequence ID" value="NZ_FNKO01000002.1"/>
</dbReference>
<feature type="region of interest" description="Disordered" evidence="1">
    <location>
        <begin position="98"/>
        <end position="124"/>
    </location>
</feature>
<name>A0A1H1EWI7_9ACTN</name>
<evidence type="ECO:0000313" key="3">
    <source>
        <dbReference type="EMBL" id="SDQ93023.1"/>
    </source>
</evidence>
<dbReference type="Proteomes" id="UP000199301">
    <property type="component" value="Unassembled WGS sequence"/>
</dbReference>
<dbReference type="AlphaFoldDB" id="A0A1H1EWI7"/>
<proteinExistence type="predicted"/>
<sequence>MTFPPQPSSGPEQNPTGEARAGAENPPGGPGGPSTPGWDVFGLGWGGPGASWDARAPRARRFRAGAPLLLFSVITPIVLVALVATLVGLGARTDPTGEVFGGTTSEELGSEAGGAEDSEGPCLNIVDPDIETGVQRPATCGSRDSDYEVVRTTTSPPLECPSDAYSRLVREGSGYCMIPDVRKGDCMRIGAPTEFRTKVRCVDAEADLRITKVVSGADETRCPIGTNWYMSYPDPGETLCAQRISAI</sequence>
<feature type="transmembrane region" description="Helical" evidence="2">
    <location>
        <begin position="68"/>
        <end position="91"/>
    </location>
</feature>